<keyword evidence="7 15" id="KW-0949">S-adenosyl-L-methionine</keyword>
<keyword evidence="8 15" id="KW-0479">Metal-binding</keyword>
<comment type="function">
    <text evidence="13">Involved in the heme biosynthesis. Catalyzes the anaerobic oxidative decarboxylation of propionate groups of rings A and B of coproporphyrinogen III to yield the vinyl groups in protoporphyrinogen IX.</text>
</comment>
<feature type="domain" description="Radical SAM core" evidence="18">
    <location>
        <begin position="46"/>
        <end position="283"/>
    </location>
</feature>
<dbReference type="NCBIfam" id="TIGR00538">
    <property type="entry name" value="hemN"/>
    <property type="match status" value="1"/>
</dbReference>
<feature type="binding site" evidence="16">
    <location>
        <position position="55"/>
    </location>
    <ligand>
        <name>S-adenosyl-L-methionine</name>
        <dbReference type="ChEBI" id="CHEBI:59789"/>
        <label>1</label>
    </ligand>
</feature>
<evidence type="ECO:0000256" key="17">
    <source>
        <dbReference type="PIRSR" id="PIRSR000167-2"/>
    </source>
</evidence>
<comment type="cofactor">
    <cofactor evidence="15 17">
        <name>[4Fe-4S] cluster</name>
        <dbReference type="ChEBI" id="CHEBI:49883"/>
    </cofactor>
    <text evidence="15 17">Binds 1 [4Fe-4S] cluster. The cluster is coordinated with 3 cysteines and an exchangeable S-adenosyl-L-methionine.</text>
</comment>
<dbReference type="EMBL" id="PYLS01000005">
    <property type="protein sequence ID" value="PST82768.1"/>
    <property type="molecule type" value="Genomic_DNA"/>
</dbReference>
<comment type="subcellular location">
    <subcellularLocation>
        <location evidence="1 15">Cytoplasm</location>
    </subcellularLocation>
</comment>
<feature type="binding site" evidence="16">
    <location>
        <begin position="67"/>
        <end position="69"/>
    </location>
    <ligand>
        <name>S-adenosyl-L-methionine</name>
        <dbReference type="ChEBI" id="CHEBI:59789"/>
        <label>2</label>
    </ligand>
</feature>
<dbReference type="EC" id="1.3.98.3" evidence="15"/>
<dbReference type="InterPro" id="IPR004558">
    <property type="entry name" value="Coprogen_oxidase_HemN"/>
</dbReference>
<sequence length="445" mass="49977">METSALLDKYNQAVPRYTSYPAMPFWKTGTFTAGSWQQNLAAAFRKDPEQPVSLYVHLPFCEKLCTYCACNTHITRNHQVEQPYLEALQAEWKLYCGLLGRRPHITELHLGGGTPTFFSPQNLAVFLSTVLGPEKRPATEGFSFEGHPLNTTDEHLATLHHFGFSRFSLGIQDFDPRVEYLINRFQTPEQVGRLTRRARELGYTSINFDLVYGLPGQTLPGLKNTVKQIISMRPDRIAFYSYAHVPWKRPGQRRYTEADLPAAGEKIALQLAGRELFMQAGYRDVGMDHFALPGDPLLEPGKLHRNFMGYTLQDNEILIGLGASAIGETTTAYAQNEKTVAAYQQFIAEGILPVVKGHLQQQADLQVRRQIIELMCQGRTQLTPAGLQNASAPLAELERDGLVQREGQALRVLPAGRLFLRNVCAAIDPYFRHAARDNQVFSKAV</sequence>
<dbReference type="InterPro" id="IPR023404">
    <property type="entry name" value="rSAM_horseshoe"/>
</dbReference>
<evidence type="ECO:0000256" key="3">
    <source>
        <dbReference type="ARBA" id="ARBA00005493"/>
    </source>
</evidence>
<gene>
    <name evidence="19" type="primary">hemN</name>
    <name evidence="19" type="ORF">C7T94_08965</name>
</gene>
<organism evidence="19 20">
    <name type="scientific">Pedobacter yulinensis</name>
    <dbReference type="NCBI Taxonomy" id="2126353"/>
    <lineage>
        <taxon>Bacteria</taxon>
        <taxon>Pseudomonadati</taxon>
        <taxon>Bacteroidota</taxon>
        <taxon>Sphingobacteriia</taxon>
        <taxon>Sphingobacteriales</taxon>
        <taxon>Sphingobacteriaceae</taxon>
        <taxon>Pedobacter</taxon>
    </lineage>
</organism>
<feature type="binding site" evidence="16">
    <location>
        <position position="209"/>
    </location>
    <ligand>
        <name>S-adenosyl-L-methionine</name>
        <dbReference type="ChEBI" id="CHEBI:59789"/>
        <label>2</label>
    </ligand>
</feature>
<evidence type="ECO:0000256" key="10">
    <source>
        <dbReference type="ARBA" id="ARBA00023004"/>
    </source>
</evidence>
<dbReference type="PIRSF" id="PIRSF000167">
    <property type="entry name" value="HemN"/>
    <property type="match status" value="1"/>
</dbReference>
<evidence type="ECO:0000256" key="1">
    <source>
        <dbReference type="ARBA" id="ARBA00004496"/>
    </source>
</evidence>
<comment type="caution">
    <text evidence="19">The sequence shown here is derived from an EMBL/GenBank/DDBJ whole genome shotgun (WGS) entry which is preliminary data.</text>
</comment>
<dbReference type="GO" id="GO:0051539">
    <property type="term" value="F:4 iron, 4 sulfur cluster binding"/>
    <property type="evidence" value="ECO:0007669"/>
    <property type="project" value="UniProtKB-KW"/>
</dbReference>
<evidence type="ECO:0000256" key="6">
    <source>
        <dbReference type="ARBA" id="ARBA00022490"/>
    </source>
</evidence>
<dbReference type="InterPro" id="IPR058240">
    <property type="entry name" value="rSAM_sf"/>
</dbReference>
<comment type="subunit">
    <text evidence="4">Monomer.</text>
</comment>
<feature type="binding site" evidence="16">
    <location>
        <position position="184"/>
    </location>
    <ligand>
        <name>S-adenosyl-L-methionine</name>
        <dbReference type="ChEBI" id="CHEBI:59789"/>
        <label>2</label>
    </ligand>
</feature>
<keyword evidence="12 15" id="KW-0627">Porphyrin biosynthesis</keyword>
<keyword evidence="5 15" id="KW-0004">4Fe-4S</keyword>
<dbReference type="PROSITE" id="PS51918">
    <property type="entry name" value="RADICAL_SAM"/>
    <property type="match status" value="1"/>
</dbReference>
<dbReference type="PANTHER" id="PTHR13932">
    <property type="entry name" value="COPROPORPHYRINIGEN III OXIDASE"/>
    <property type="match status" value="1"/>
</dbReference>
<keyword evidence="11 15" id="KW-0411">Iron-sulfur</keyword>
<evidence type="ECO:0000256" key="2">
    <source>
        <dbReference type="ARBA" id="ARBA00004785"/>
    </source>
</evidence>
<feature type="binding site" evidence="17">
    <location>
        <position position="65"/>
    </location>
    <ligand>
        <name>[4Fe-4S] cluster</name>
        <dbReference type="ChEBI" id="CHEBI:49883"/>
        <note>4Fe-4S-S-AdoMet</note>
    </ligand>
</feature>
<name>A0A2T3HJX5_9SPHI</name>
<dbReference type="GO" id="GO:0046872">
    <property type="term" value="F:metal ion binding"/>
    <property type="evidence" value="ECO:0007669"/>
    <property type="project" value="UniProtKB-KW"/>
</dbReference>
<feature type="binding site" evidence="16">
    <location>
        <position position="145"/>
    </location>
    <ligand>
        <name>S-adenosyl-L-methionine</name>
        <dbReference type="ChEBI" id="CHEBI:59789"/>
        <label>1</label>
    </ligand>
</feature>
<evidence type="ECO:0000256" key="4">
    <source>
        <dbReference type="ARBA" id="ARBA00011245"/>
    </source>
</evidence>
<evidence type="ECO:0000313" key="20">
    <source>
        <dbReference type="Proteomes" id="UP000240912"/>
    </source>
</evidence>
<protein>
    <recommendedName>
        <fullName evidence="15">Coproporphyrinogen-III oxidase</fullName>
        <ecNumber evidence="15">1.3.98.3</ecNumber>
    </recommendedName>
</protein>
<evidence type="ECO:0000256" key="5">
    <source>
        <dbReference type="ARBA" id="ARBA00022485"/>
    </source>
</evidence>
<evidence type="ECO:0000256" key="16">
    <source>
        <dbReference type="PIRSR" id="PIRSR000167-1"/>
    </source>
</evidence>
<evidence type="ECO:0000256" key="12">
    <source>
        <dbReference type="ARBA" id="ARBA00023244"/>
    </source>
</evidence>
<proteinExistence type="inferred from homology"/>
<dbReference type="GO" id="GO:0006782">
    <property type="term" value="P:protoporphyrinogen IX biosynthetic process"/>
    <property type="evidence" value="ECO:0007669"/>
    <property type="project" value="UniProtKB-UniPathway"/>
</dbReference>
<evidence type="ECO:0000256" key="11">
    <source>
        <dbReference type="ARBA" id="ARBA00023014"/>
    </source>
</evidence>
<feature type="binding site" evidence="17">
    <location>
        <position position="68"/>
    </location>
    <ligand>
        <name>[4Fe-4S] cluster</name>
        <dbReference type="ChEBI" id="CHEBI:49883"/>
        <note>4Fe-4S-S-AdoMet</note>
    </ligand>
</feature>
<dbReference type="GO" id="GO:0005737">
    <property type="term" value="C:cytoplasm"/>
    <property type="evidence" value="ECO:0007669"/>
    <property type="project" value="UniProtKB-SubCell"/>
</dbReference>
<feature type="binding site" evidence="16">
    <location>
        <position position="112"/>
    </location>
    <ligand>
        <name>S-adenosyl-L-methionine</name>
        <dbReference type="ChEBI" id="CHEBI:59789"/>
        <label>1</label>
    </ligand>
</feature>
<evidence type="ECO:0000256" key="15">
    <source>
        <dbReference type="PIRNR" id="PIRNR000167"/>
    </source>
</evidence>
<evidence type="ECO:0000259" key="18">
    <source>
        <dbReference type="PROSITE" id="PS51918"/>
    </source>
</evidence>
<dbReference type="RefSeq" id="WP_107215030.1">
    <property type="nucleotide sequence ID" value="NZ_KZ686269.1"/>
</dbReference>
<dbReference type="OrthoDB" id="9808022at2"/>
<dbReference type="GO" id="GO:0051989">
    <property type="term" value="F:coproporphyrinogen dehydrogenase activity"/>
    <property type="evidence" value="ECO:0007669"/>
    <property type="project" value="UniProtKB-EC"/>
</dbReference>
<evidence type="ECO:0000256" key="13">
    <source>
        <dbReference type="ARBA" id="ARBA00024295"/>
    </source>
</evidence>
<dbReference type="UniPathway" id="UPA00251">
    <property type="reaction ID" value="UER00323"/>
</dbReference>
<dbReference type="SFLD" id="SFLDS00029">
    <property type="entry name" value="Radical_SAM"/>
    <property type="match status" value="1"/>
</dbReference>
<dbReference type="Proteomes" id="UP000240912">
    <property type="component" value="Unassembled WGS sequence"/>
</dbReference>
<feature type="binding site" evidence="17">
    <location>
        <position position="61"/>
    </location>
    <ligand>
        <name>[4Fe-4S] cluster</name>
        <dbReference type="ChEBI" id="CHEBI:49883"/>
        <note>4Fe-4S-S-AdoMet</note>
    </ligand>
</feature>
<dbReference type="InterPro" id="IPR006638">
    <property type="entry name" value="Elp3/MiaA/NifB-like_rSAM"/>
</dbReference>
<reference evidence="19 20" key="1">
    <citation type="submission" date="2018-03" db="EMBL/GenBank/DDBJ databases">
        <authorList>
            <person name="Keele B.F."/>
        </authorList>
    </citation>
    <scope>NUCLEOTIDE SEQUENCE [LARGE SCALE GENOMIC DNA]</scope>
    <source>
        <strain evidence="19 20">YL28-9</strain>
    </source>
</reference>
<comment type="pathway">
    <text evidence="2 15">Porphyrin-containing compound metabolism; protoporphyrin-IX biosynthesis; protoporphyrinogen-IX from coproporphyrinogen-III (AdoMet route): step 1/1.</text>
</comment>
<evidence type="ECO:0000313" key="19">
    <source>
        <dbReference type="EMBL" id="PST82768.1"/>
    </source>
</evidence>
<feature type="binding site" evidence="16">
    <location>
        <position position="243"/>
    </location>
    <ligand>
        <name>S-adenosyl-L-methionine</name>
        <dbReference type="ChEBI" id="CHEBI:59789"/>
        <label>2</label>
    </ligand>
</feature>
<dbReference type="SUPFAM" id="SSF102114">
    <property type="entry name" value="Radical SAM enzymes"/>
    <property type="match status" value="1"/>
</dbReference>
<evidence type="ECO:0000256" key="7">
    <source>
        <dbReference type="ARBA" id="ARBA00022691"/>
    </source>
</evidence>
<keyword evidence="10 15" id="KW-0408">Iron</keyword>
<dbReference type="SMART" id="SM00729">
    <property type="entry name" value="Elp3"/>
    <property type="match status" value="1"/>
</dbReference>
<accession>A0A2T3HJX5</accession>
<dbReference type="InterPro" id="IPR034505">
    <property type="entry name" value="Coproporphyrinogen-III_oxidase"/>
</dbReference>
<keyword evidence="6 15" id="KW-0963">Cytoplasm</keyword>
<keyword evidence="9 15" id="KW-0560">Oxidoreductase</keyword>
<evidence type="ECO:0000256" key="8">
    <source>
        <dbReference type="ARBA" id="ARBA00022723"/>
    </source>
</evidence>
<feature type="binding site" evidence="16">
    <location>
        <position position="326"/>
    </location>
    <ligand>
        <name>S-adenosyl-L-methionine</name>
        <dbReference type="ChEBI" id="CHEBI:59789"/>
        <label>1</label>
    </ligand>
</feature>
<feature type="binding site" evidence="16">
    <location>
        <position position="172"/>
    </location>
    <ligand>
        <name>S-adenosyl-L-methionine</name>
        <dbReference type="ChEBI" id="CHEBI:59789"/>
        <label>2</label>
    </ligand>
</feature>
<dbReference type="Gene3D" id="1.10.10.920">
    <property type="match status" value="1"/>
</dbReference>
<comment type="catalytic activity">
    <reaction evidence="14 15">
        <text>coproporphyrinogen III + 2 S-adenosyl-L-methionine = protoporphyrinogen IX + 2 5'-deoxyadenosine + 2 L-methionine + 2 CO2</text>
        <dbReference type="Rhea" id="RHEA:15425"/>
        <dbReference type="ChEBI" id="CHEBI:16526"/>
        <dbReference type="ChEBI" id="CHEBI:17319"/>
        <dbReference type="ChEBI" id="CHEBI:57307"/>
        <dbReference type="ChEBI" id="CHEBI:57309"/>
        <dbReference type="ChEBI" id="CHEBI:57844"/>
        <dbReference type="ChEBI" id="CHEBI:59789"/>
        <dbReference type="EC" id="1.3.98.3"/>
    </reaction>
</comment>
<dbReference type="SFLD" id="SFLDG01065">
    <property type="entry name" value="anaerobic_coproporphyrinogen-I"/>
    <property type="match status" value="1"/>
</dbReference>
<dbReference type="AlphaFoldDB" id="A0A2T3HJX5"/>
<evidence type="ECO:0000256" key="9">
    <source>
        <dbReference type="ARBA" id="ARBA00023002"/>
    </source>
</evidence>
<evidence type="ECO:0000256" key="14">
    <source>
        <dbReference type="ARBA" id="ARBA00048321"/>
    </source>
</evidence>
<dbReference type="Pfam" id="PF04055">
    <property type="entry name" value="Radical_SAM"/>
    <property type="match status" value="1"/>
</dbReference>
<dbReference type="InterPro" id="IPR007197">
    <property type="entry name" value="rSAM"/>
</dbReference>
<dbReference type="GO" id="GO:0004109">
    <property type="term" value="F:coproporphyrinogen oxidase activity"/>
    <property type="evidence" value="ECO:0007669"/>
    <property type="project" value="InterPro"/>
</dbReference>
<keyword evidence="20" id="KW-1185">Reference proteome</keyword>
<comment type="similarity">
    <text evidence="3 15">Belongs to the anaerobic coproporphyrinogen-III oxidase family.</text>
</comment>
<feature type="binding site" evidence="16">
    <location>
        <begin position="113"/>
        <end position="114"/>
    </location>
    <ligand>
        <name>S-adenosyl-L-methionine</name>
        <dbReference type="ChEBI" id="CHEBI:59789"/>
        <label>2</label>
    </ligand>
</feature>
<dbReference type="Gene3D" id="3.80.30.20">
    <property type="entry name" value="tm_1862 like domain"/>
    <property type="match status" value="1"/>
</dbReference>
<dbReference type="PANTHER" id="PTHR13932:SF6">
    <property type="entry name" value="OXYGEN-INDEPENDENT COPROPORPHYRINOGEN III OXIDASE"/>
    <property type="match status" value="1"/>
</dbReference>